<dbReference type="OrthoDB" id="5816515at2"/>
<gene>
    <name evidence="2" type="ORF">A1507_03405</name>
</gene>
<dbReference type="InterPro" id="IPR052746">
    <property type="entry name" value="MlaB_ABC_Transporter"/>
</dbReference>
<dbReference type="InterPro" id="IPR058548">
    <property type="entry name" value="MlaB-like_STAS"/>
</dbReference>
<dbReference type="Gene3D" id="3.30.750.24">
    <property type="entry name" value="STAS domain"/>
    <property type="match status" value="1"/>
</dbReference>
<reference evidence="2 3" key="1">
    <citation type="submission" date="2016-03" db="EMBL/GenBank/DDBJ databases">
        <authorList>
            <person name="Ploux O."/>
        </authorList>
    </citation>
    <scope>NUCLEOTIDE SEQUENCE [LARGE SCALE GENOMIC DNA]</scope>
    <source>
        <strain evidence="2 3">R-45378</strain>
    </source>
</reference>
<name>A0A177N0S9_9GAMM</name>
<evidence type="ECO:0000313" key="2">
    <source>
        <dbReference type="EMBL" id="OAI11254.1"/>
    </source>
</evidence>
<dbReference type="PANTHER" id="PTHR35849:SF2">
    <property type="entry name" value="BLR2341 PROTEIN"/>
    <property type="match status" value="1"/>
</dbReference>
<accession>A0A177N0S9</accession>
<dbReference type="AlphaFoldDB" id="A0A177N0S9"/>
<dbReference type="RefSeq" id="WP_064023092.1">
    <property type="nucleotide sequence ID" value="NZ_LUUJ01000123.1"/>
</dbReference>
<evidence type="ECO:0000313" key="3">
    <source>
        <dbReference type="Proteomes" id="UP000077857"/>
    </source>
</evidence>
<dbReference type="PROSITE" id="PS50801">
    <property type="entry name" value="STAS"/>
    <property type="match status" value="1"/>
</dbReference>
<dbReference type="SUPFAM" id="SSF52091">
    <property type="entry name" value="SpoIIaa-like"/>
    <property type="match status" value="1"/>
</dbReference>
<dbReference type="Pfam" id="PF13466">
    <property type="entry name" value="STAS_2"/>
    <property type="match status" value="1"/>
</dbReference>
<dbReference type="InterPro" id="IPR002645">
    <property type="entry name" value="STAS_dom"/>
</dbReference>
<proteinExistence type="predicted"/>
<protein>
    <submittedName>
        <fullName evidence="2">Anti-sigma B factor antagonist</fullName>
    </submittedName>
</protein>
<evidence type="ECO:0000259" key="1">
    <source>
        <dbReference type="PROSITE" id="PS50801"/>
    </source>
</evidence>
<dbReference type="CDD" id="cd07043">
    <property type="entry name" value="STAS_anti-anti-sigma_factors"/>
    <property type="match status" value="1"/>
</dbReference>
<dbReference type="EMBL" id="LUUJ01000123">
    <property type="protein sequence ID" value="OAI11254.1"/>
    <property type="molecule type" value="Genomic_DNA"/>
</dbReference>
<dbReference type="Proteomes" id="UP000077857">
    <property type="component" value="Unassembled WGS sequence"/>
</dbReference>
<comment type="caution">
    <text evidence="2">The sequence shown here is derived from an EMBL/GenBank/DDBJ whole genome shotgun (WGS) entry which is preliminary data.</text>
</comment>
<dbReference type="PANTHER" id="PTHR35849">
    <property type="entry name" value="BLR2341 PROTEIN"/>
    <property type="match status" value="1"/>
</dbReference>
<organism evidence="2 3">
    <name type="scientific">Methylomonas koyamae</name>
    <dbReference type="NCBI Taxonomy" id="702114"/>
    <lineage>
        <taxon>Bacteria</taxon>
        <taxon>Pseudomonadati</taxon>
        <taxon>Pseudomonadota</taxon>
        <taxon>Gammaproteobacteria</taxon>
        <taxon>Methylococcales</taxon>
        <taxon>Methylococcaceae</taxon>
        <taxon>Methylomonas</taxon>
    </lineage>
</organism>
<feature type="domain" description="STAS" evidence="1">
    <location>
        <begin position="1"/>
        <end position="97"/>
    </location>
</feature>
<dbReference type="InterPro" id="IPR036513">
    <property type="entry name" value="STAS_dom_sf"/>
</dbReference>
<sequence>MQTLTIEDELTIFTAAEQKNNVLSFLSSGDDLEINLSQVAEMDTAGLQLLILAKREAARAGKTLRFVMHSKAVLDILELANLTTAFGDQVVISHSEG</sequence>